<proteinExistence type="inferred from homology"/>
<feature type="compositionally biased region" description="Acidic residues" evidence="3">
    <location>
        <begin position="208"/>
        <end position="222"/>
    </location>
</feature>
<keyword evidence="4" id="KW-0472">Membrane</keyword>
<evidence type="ECO:0008006" key="9">
    <source>
        <dbReference type="Google" id="ProtNLM"/>
    </source>
</evidence>
<feature type="region of interest" description="Disordered" evidence="3">
    <location>
        <begin position="126"/>
        <end position="226"/>
    </location>
</feature>
<evidence type="ECO:0000256" key="1">
    <source>
        <dbReference type="ARBA" id="ARBA00007583"/>
    </source>
</evidence>
<feature type="domain" description="Stealth protein CR2 conserved region 2" evidence="5">
    <location>
        <begin position="342"/>
        <end position="460"/>
    </location>
</feature>
<dbReference type="InterPro" id="IPR021520">
    <property type="entry name" value="Stealth_CR2"/>
</dbReference>
<organism evidence="7 8">
    <name type="scientific">Lophiostoma macrostomum CBS 122681</name>
    <dbReference type="NCBI Taxonomy" id="1314788"/>
    <lineage>
        <taxon>Eukaryota</taxon>
        <taxon>Fungi</taxon>
        <taxon>Dikarya</taxon>
        <taxon>Ascomycota</taxon>
        <taxon>Pezizomycotina</taxon>
        <taxon>Dothideomycetes</taxon>
        <taxon>Pleosporomycetidae</taxon>
        <taxon>Pleosporales</taxon>
        <taxon>Lophiostomataceae</taxon>
        <taxon>Lophiostoma</taxon>
    </lineage>
</organism>
<dbReference type="GO" id="GO:0046835">
    <property type="term" value="P:carbohydrate phosphorylation"/>
    <property type="evidence" value="ECO:0007669"/>
    <property type="project" value="TreeGrafter"/>
</dbReference>
<evidence type="ECO:0000256" key="4">
    <source>
        <dbReference type="SAM" id="Phobius"/>
    </source>
</evidence>
<accession>A0A6A6SYG9</accession>
<dbReference type="InterPro" id="IPR047141">
    <property type="entry name" value="Stealth"/>
</dbReference>
<dbReference type="OrthoDB" id="263283at2759"/>
<evidence type="ECO:0000256" key="3">
    <source>
        <dbReference type="SAM" id="MobiDB-lite"/>
    </source>
</evidence>
<keyword evidence="2" id="KW-0808">Transferase</keyword>
<comment type="similarity">
    <text evidence="1">Belongs to the stealth family.</text>
</comment>
<evidence type="ECO:0000313" key="8">
    <source>
        <dbReference type="Proteomes" id="UP000799324"/>
    </source>
</evidence>
<dbReference type="PANTHER" id="PTHR24045">
    <property type="match status" value="1"/>
</dbReference>
<gene>
    <name evidence="7" type="ORF">K491DRAFT_663563</name>
</gene>
<sequence>MIGSRSYRSSYEPAYRPRRSFRHLYYLLFVVFAFIIWQSGKLHSNLHDPADALIERTIAKPALAKEENIEVKRDESLFTDMYGHHVHPPASPQLPAEHAEDWSAKPIVKEETRPLPQKAGLYQAKIKDDQDSLDTDDVISIKDGSGETVNNEAKLSHPDDDDTSGAEAEANDLGGMQQQKLGDDSEFEAEVDTILKADHPSKEVQADAPEDESAIEEGPEENENVKHPIETLSEQTAWTDKYQFPSWDECQSLKEKADSLPDMLHVTFEQSVKDVVLEGWEDEWVSKARYTGPKLKEPKIDFVYNWVNGSQSEFQKSMRPYELNSSLNDEEGLWIASHSTNRYREWNELRYSMRSVEKYASGFTNRIQILVNAFENTRRDTNDPITYGKQKPYWLKESEKVQVLSQEEFFGPDERKCLPTFDSLTIENQLYNTKSETDRLFALSDDMILGKRHSAADLYSPLFGPTMGFKDNAYNTLNPPTEKDAERFGEKPFLIYTSWLLNRRFGARKRKGQVHFGHSLSRSIAKEAITSFPRPALRSAFQRFRGETGFQLYSWYIIFHYTMERHREALLWSYIMLRSDTNDDGYLSWHERKNILRDLAEGLGNESPEQFRRRIHYRVGDYQEEAGLKPPLVNTDVLWTSLDGPQMIKDLDCDAFDTEDCLAPGFSMPATDAGARSPVFASAAIFDRVARQSPRCGDCLIKLILNRRRAGLGPLLPHPLKKPGQRATVVKALMKYQYSIVAPDAQFYMVTDAEQAEHALLKPYLKKGKKVGQMCLNDDVVSTDENELNQLGKVMSLLFQGLLPDPSSFELEGM</sequence>
<keyword evidence="8" id="KW-1185">Reference proteome</keyword>
<evidence type="ECO:0000256" key="2">
    <source>
        <dbReference type="ARBA" id="ARBA00022679"/>
    </source>
</evidence>
<dbReference type="AlphaFoldDB" id="A0A6A6SYG9"/>
<dbReference type="Pfam" id="PF17101">
    <property type="entry name" value="Stealth_CR1"/>
    <property type="match status" value="1"/>
</dbReference>
<feature type="compositionally biased region" description="Basic and acidic residues" evidence="3">
    <location>
        <begin position="193"/>
        <end position="205"/>
    </location>
</feature>
<name>A0A6A6SYG9_9PLEO</name>
<dbReference type="Proteomes" id="UP000799324">
    <property type="component" value="Unassembled WGS sequence"/>
</dbReference>
<evidence type="ECO:0000259" key="5">
    <source>
        <dbReference type="Pfam" id="PF11380"/>
    </source>
</evidence>
<dbReference type="GO" id="GO:0005794">
    <property type="term" value="C:Golgi apparatus"/>
    <property type="evidence" value="ECO:0007669"/>
    <property type="project" value="TreeGrafter"/>
</dbReference>
<feature type="domain" description="Stealth protein CR1 conserved region 1" evidence="6">
    <location>
        <begin position="298"/>
        <end position="325"/>
    </location>
</feature>
<reference evidence="7" key="1">
    <citation type="journal article" date="2020" name="Stud. Mycol.">
        <title>101 Dothideomycetes genomes: a test case for predicting lifestyles and emergence of pathogens.</title>
        <authorList>
            <person name="Haridas S."/>
            <person name="Albert R."/>
            <person name="Binder M."/>
            <person name="Bloem J."/>
            <person name="Labutti K."/>
            <person name="Salamov A."/>
            <person name="Andreopoulos B."/>
            <person name="Baker S."/>
            <person name="Barry K."/>
            <person name="Bills G."/>
            <person name="Bluhm B."/>
            <person name="Cannon C."/>
            <person name="Castanera R."/>
            <person name="Culley D."/>
            <person name="Daum C."/>
            <person name="Ezra D."/>
            <person name="Gonzalez J."/>
            <person name="Henrissat B."/>
            <person name="Kuo A."/>
            <person name="Liang C."/>
            <person name="Lipzen A."/>
            <person name="Lutzoni F."/>
            <person name="Magnuson J."/>
            <person name="Mondo S."/>
            <person name="Nolan M."/>
            <person name="Ohm R."/>
            <person name="Pangilinan J."/>
            <person name="Park H.-J."/>
            <person name="Ramirez L."/>
            <person name="Alfaro M."/>
            <person name="Sun H."/>
            <person name="Tritt A."/>
            <person name="Yoshinaga Y."/>
            <person name="Zwiers L.-H."/>
            <person name="Turgeon B."/>
            <person name="Goodwin S."/>
            <person name="Spatafora J."/>
            <person name="Crous P."/>
            <person name="Grigoriev I."/>
        </authorList>
    </citation>
    <scope>NUCLEOTIDE SEQUENCE</scope>
    <source>
        <strain evidence="7">CBS 122681</strain>
    </source>
</reference>
<protein>
    <recommendedName>
        <fullName evidence="9">Stealth protein CR1 conserved region 1 domain-containing protein</fullName>
    </recommendedName>
</protein>
<keyword evidence="4" id="KW-0812">Transmembrane</keyword>
<keyword evidence="4" id="KW-1133">Transmembrane helix</keyword>
<evidence type="ECO:0000259" key="6">
    <source>
        <dbReference type="Pfam" id="PF17101"/>
    </source>
</evidence>
<feature type="transmembrane region" description="Helical" evidence="4">
    <location>
        <begin position="21"/>
        <end position="40"/>
    </location>
</feature>
<dbReference type="EMBL" id="MU004398">
    <property type="protein sequence ID" value="KAF2652600.1"/>
    <property type="molecule type" value="Genomic_DNA"/>
</dbReference>
<evidence type="ECO:0000313" key="7">
    <source>
        <dbReference type="EMBL" id="KAF2652600.1"/>
    </source>
</evidence>
<dbReference type="InterPro" id="IPR031358">
    <property type="entry name" value="Stealth_CR1"/>
</dbReference>
<dbReference type="GO" id="GO:0003976">
    <property type="term" value="F:UDP-N-acetylglucosamine-lysosomal-enzyme N-acetylglucosaminephosphotransferase activity"/>
    <property type="evidence" value="ECO:0007669"/>
    <property type="project" value="TreeGrafter"/>
</dbReference>
<dbReference type="Pfam" id="PF11380">
    <property type="entry name" value="Stealth_CR2"/>
    <property type="match status" value="1"/>
</dbReference>
<dbReference type="PANTHER" id="PTHR24045:SF0">
    <property type="entry name" value="N-ACETYLGLUCOSAMINE-1-PHOSPHOTRANSFERASE SUBUNITS ALPHA_BETA"/>
    <property type="match status" value="1"/>
</dbReference>